<feature type="transmembrane region" description="Helical" evidence="1">
    <location>
        <begin position="60"/>
        <end position="83"/>
    </location>
</feature>
<reference evidence="3" key="1">
    <citation type="journal article" date="2018" name="Nat. Microbiol.">
        <title>Leveraging single-cell genomics to expand the fungal tree of life.</title>
        <authorList>
            <person name="Ahrendt S.R."/>
            <person name="Quandt C.A."/>
            <person name="Ciobanu D."/>
            <person name="Clum A."/>
            <person name="Salamov A."/>
            <person name="Andreopoulos B."/>
            <person name="Cheng J.F."/>
            <person name="Woyke T."/>
            <person name="Pelin A."/>
            <person name="Henrissat B."/>
            <person name="Reynolds N.K."/>
            <person name="Benny G.L."/>
            <person name="Smith M.E."/>
            <person name="James T.Y."/>
            <person name="Grigoriev I.V."/>
        </authorList>
    </citation>
    <scope>NUCLEOTIDE SEQUENCE [LARGE SCALE GENOMIC DNA]</scope>
</reference>
<evidence type="ECO:0000256" key="1">
    <source>
        <dbReference type="SAM" id="Phobius"/>
    </source>
</evidence>
<evidence type="ECO:0000313" key="2">
    <source>
        <dbReference type="EMBL" id="RKO84635.1"/>
    </source>
</evidence>
<gene>
    <name evidence="2" type="ORF">BDK51DRAFT_39588</name>
</gene>
<evidence type="ECO:0000313" key="3">
    <source>
        <dbReference type="Proteomes" id="UP000269721"/>
    </source>
</evidence>
<keyword evidence="3" id="KW-1185">Reference proteome</keyword>
<accession>A0A4P9W008</accession>
<keyword evidence="1" id="KW-0472">Membrane</keyword>
<dbReference type="EMBL" id="KZ999898">
    <property type="protein sequence ID" value="RKO84635.1"/>
    <property type="molecule type" value="Genomic_DNA"/>
</dbReference>
<name>A0A4P9W008_9FUNG</name>
<keyword evidence="1" id="KW-1133">Transmembrane helix</keyword>
<organism evidence="2 3">
    <name type="scientific">Blyttiomyces helicus</name>
    <dbReference type="NCBI Taxonomy" id="388810"/>
    <lineage>
        <taxon>Eukaryota</taxon>
        <taxon>Fungi</taxon>
        <taxon>Fungi incertae sedis</taxon>
        <taxon>Chytridiomycota</taxon>
        <taxon>Chytridiomycota incertae sedis</taxon>
        <taxon>Chytridiomycetes</taxon>
        <taxon>Chytridiomycetes incertae sedis</taxon>
        <taxon>Blyttiomyces</taxon>
    </lineage>
</organism>
<dbReference type="Proteomes" id="UP000269721">
    <property type="component" value="Unassembled WGS sequence"/>
</dbReference>
<feature type="transmembrane region" description="Helical" evidence="1">
    <location>
        <begin position="32"/>
        <end position="53"/>
    </location>
</feature>
<protein>
    <submittedName>
        <fullName evidence="2">Uncharacterized protein</fullName>
    </submittedName>
</protein>
<sequence length="413" mass="44519">MVVVCKPPSFFSQFGCRVGPIDSTILSTPRTFVDLSIVDLIVLVVVAILNSYLNPAYFNVIFLLFLLATCPGPVGWPLLSLAGAANDEASGTASLLRLLLRKQLWLCIARILSTTPTLLLPPHSSALALRRLQSRSRKHSLWRAPLRIQANSKHATQPQDPKFSKVGGSAIAARRRVVPATPLLERGKPVNIMKSQCDSVSEAGTWTSLPVLSSRRRSWDSQLYNAFKTAHQASRSRRRTKHVAIEVIEFRALSRMDIDPTSPASPDTVWAVRTHVPGRSTGPEEQQRGRKNLVRGFGSDAMDNGGDKARLPTTAAETLCTILRGSPDAHLPLLPYSSLPLPDPANPPIPPANMAALSYQAQLYCACETVVGSNMSCALTDVASWACSSDFGTFGAPPGIVGPIFAISPPSSA</sequence>
<keyword evidence="1" id="KW-0812">Transmembrane</keyword>
<proteinExistence type="predicted"/>
<dbReference type="AlphaFoldDB" id="A0A4P9W008"/>